<evidence type="ECO:0000313" key="3">
    <source>
        <dbReference type="Proteomes" id="UP001055149"/>
    </source>
</evidence>
<dbReference type="InterPro" id="IPR000182">
    <property type="entry name" value="GNAT_dom"/>
</dbReference>
<evidence type="ECO:0000313" key="2">
    <source>
        <dbReference type="EMBL" id="GKS81902.1"/>
    </source>
</evidence>
<protein>
    <recommendedName>
        <fullName evidence="1">N-acetyltransferase domain-containing protein</fullName>
    </recommendedName>
</protein>
<evidence type="ECO:0000259" key="1">
    <source>
        <dbReference type="PROSITE" id="PS51186"/>
    </source>
</evidence>
<dbReference type="EMBL" id="BQXH01000015">
    <property type="protein sequence ID" value="GKS81902.1"/>
    <property type="molecule type" value="Genomic_DNA"/>
</dbReference>
<organism evidence="2 3">
    <name type="scientific">Ligilactobacillus pabuli</name>
    <dbReference type="NCBI Taxonomy" id="2886039"/>
    <lineage>
        <taxon>Bacteria</taxon>
        <taxon>Bacillati</taxon>
        <taxon>Bacillota</taxon>
        <taxon>Bacilli</taxon>
        <taxon>Lactobacillales</taxon>
        <taxon>Lactobacillaceae</taxon>
        <taxon>Ligilactobacillus</taxon>
    </lineage>
</organism>
<gene>
    <name evidence="2" type="ORF">LPAF129_15880</name>
</gene>
<proteinExistence type="predicted"/>
<dbReference type="SUPFAM" id="SSF55729">
    <property type="entry name" value="Acyl-CoA N-acyltransferases (Nat)"/>
    <property type="match status" value="1"/>
</dbReference>
<dbReference type="PROSITE" id="PS51186">
    <property type="entry name" value="GNAT"/>
    <property type="match status" value="1"/>
</dbReference>
<dbReference type="Gene3D" id="3.40.630.30">
    <property type="match status" value="1"/>
</dbReference>
<dbReference type="RefSeq" id="WP_244055820.1">
    <property type="nucleotide sequence ID" value="NZ_BQXH01000015.1"/>
</dbReference>
<feature type="domain" description="N-acetyltransferase" evidence="1">
    <location>
        <begin position="1"/>
        <end position="145"/>
    </location>
</feature>
<comment type="caution">
    <text evidence="2">The sequence shown here is derived from an EMBL/GenBank/DDBJ whole genome shotgun (WGS) entry which is preliminary data.</text>
</comment>
<dbReference type="Proteomes" id="UP001055149">
    <property type="component" value="Unassembled WGS sequence"/>
</dbReference>
<keyword evidence="3" id="KW-1185">Reference proteome</keyword>
<reference evidence="2" key="1">
    <citation type="journal article" date="2022" name="Int. J. Syst. Evol. Microbiol.">
        <title>A novel species of lactic acid bacteria, Ligilactobacillus pabuli sp. nov., isolated from alfalfa silage.</title>
        <authorList>
            <person name="Tohno M."/>
            <person name="Tanizawa Y."/>
            <person name="Sawada H."/>
            <person name="Sakamoto M."/>
            <person name="Ohkuma M."/>
            <person name="Kobayashi H."/>
        </authorList>
    </citation>
    <scope>NUCLEOTIDE SEQUENCE</scope>
    <source>
        <strain evidence="2">AF129</strain>
    </source>
</reference>
<sequence length="158" mass="17748">MEIRGIQPADHEMIDQLLEELDTTKKHIGKRAAKLRQELNYQPMLEIVAEEDGQLCGTASLHEITLNEIVCVAMGPIAEKHGRLEPLLAELKQRALSSGFRFIVWQPVGEIDPQDYGFEPAASHELYLLGQEKGQRKVYVLQLIEDSLAGLSGQIKFN</sequence>
<name>A0ABQ5JKZ0_9LACO</name>
<accession>A0ABQ5JKZ0</accession>
<dbReference type="InterPro" id="IPR016181">
    <property type="entry name" value="Acyl_CoA_acyltransferase"/>
</dbReference>